<reference evidence="1" key="1">
    <citation type="submission" date="2020-03" db="EMBL/GenBank/DDBJ databases">
        <title>The deep terrestrial virosphere.</title>
        <authorList>
            <person name="Holmfeldt K."/>
            <person name="Nilsson E."/>
            <person name="Simone D."/>
            <person name="Lopez-Fernandez M."/>
            <person name="Wu X."/>
            <person name="de Brujin I."/>
            <person name="Lundin D."/>
            <person name="Andersson A."/>
            <person name="Bertilsson S."/>
            <person name="Dopson M."/>
        </authorList>
    </citation>
    <scope>NUCLEOTIDE SEQUENCE</scope>
    <source>
        <strain evidence="1">TM448A02994</strain>
    </source>
</reference>
<gene>
    <name evidence="1" type="ORF">TM448A02994_0009</name>
</gene>
<accession>A0A6H1ZXV7</accession>
<dbReference type="AlphaFoldDB" id="A0A6H1ZXV7"/>
<proteinExistence type="predicted"/>
<sequence length="160" mass="16548">MAGLSHTWRTKLLANDSSAKEQVGILRSEYDTADSAMKTYRYIAYDGGTVGQNAYIGHVLLSIGSTPYCVTVDASDTTIGAYAGIAIGTITAGYNGWIQVGPGFNSNILLASVGGANEVLTPSTTDGLAATAVAQLDVAPFGITLAAYATTASAVNWLFR</sequence>
<dbReference type="EMBL" id="MT144366">
    <property type="protein sequence ID" value="QJA52766.1"/>
    <property type="molecule type" value="Genomic_DNA"/>
</dbReference>
<name>A0A6H1ZXV7_9ZZZZ</name>
<protein>
    <submittedName>
        <fullName evidence="1">Uncharacterized protein</fullName>
    </submittedName>
</protein>
<organism evidence="1">
    <name type="scientific">viral metagenome</name>
    <dbReference type="NCBI Taxonomy" id="1070528"/>
    <lineage>
        <taxon>unclassified sequences</taxon>
        <taxon>metagenomes</taxon>
        <taxon>organismal metagenomes</taxon>
    </lineage>
</organism>
<evidence type="ECO:0000313" key="1">
    <source>
        <dbReference type="EMBL" id="QJA52766.1"/>
    </source>
</evidence>